<feature type="compositionally biased region" description="Low complexity" evidence="1">
    <location>
        <begin position="79"/>
        <end position="89"/>
    </location>
</feature>
<protein>
    <submittedName>
        <fullName evidence="2">DUF3499 domain-containing protein</fullName>
    </submittedName>
</protein>
<evidence type="ECO:0000256" key="1">
    <source>
        <dbReference type="SAM" id="MobiDB-lite"/>
    </source>
</evidence>
<dbReference type="Pfam" id="PF12005">
    <property type="entry name" value="DUF3499"/>
    <property type="match status" value="1"/>
</dbReference>
<comment type="caution">
    <text evidence="2">The sequence shown here is derived from an EMBL/GenBank/DDBJ whole genome shotgun (WGS) entry which is preliminary data.</text>
</comment>
<organism evidence="2 3">
    <name type="scientific">Aeromicrobium camelliae</name>
    <dbReference type="NCBI Taxonomy" id="1538144"/>
    <lineage>
        <taxon>Bacteria</taxon>
        <taxon>Bacillati</taxon>
        <taxon>Actinomycetota</taxon>
        <taxon>Actinomycetes</taxon>
        <taxon>Propionibacteriales</taxon>
        <taxon>Nocardioidaceae</taxon>
        <taxon>Aeromicrobium</taxon>
    </lineage>
</organism>
<dbReference type="OrthoDB" id="3216194at2"/>
<evidence type="ECO:0000313" key="2">
    <source>
        <dbReference type="EMBL" id="RQN08330.1"/>
    </source>
</evidence>
<name>A0A3N6WM01_9ACTN</name>
<dbReference type="EMBL" id="RQJX01000007">
    <property type="protein sequence ID" value="RQN08330.1"/>
    <property type="molecule type" value="Genomic_DNA"/>
</dbReference>
<gene>
    <name evidence="2" type="ORF">EHW97_06885</name>
</gene>
<reference evidence="2 3" key="1">
    <citation type="submission" date="2018-11" db="EMBL/GenBank/DDBJ databases">
        <authorList>
            <person name="Li F."/>
        </authorList>
    </citation>
    <scope>NUCLEOTIDE SEQUENCE [LARGE SCALE GENOMIC DNA]</scope>
    <source>
        <strain evidence="2 3">YS17T</strain>
    </source>
</reference>
<dbReference type="Proteomes" id="UP000275225">
    <property type="component" value="Unassembled WGS sequence"/>
</dbReference>
<feature type="compositionally biased region" description="Basic and acidic residues" evidence="1">
    <location>
        <begin position="41"/>
        <end position="55"/>
    </location>
</feature>
<sequence>MAGRAAQGVDAAGRHLVGPALGKQRRLLDGDLHRGSAPRPPLDDRSHDVGDEVVERGSAAAVGADPPRRERTGKRHRTPGTATAPVARAARPRAVHVAPEDVHAVSLSRAVGRAGYPRRVGQRRCTRTGCAQPAIATLTYDYGDSVAVLGPLATYAEPHSYDLCTEHASRLSAPQGWQVLRLATQSSEPPPPSVDDLVALAEAVREVGRRPVEPDEDTAEGRPSLRLVRPDTP</sequence>
<dbReference type="AlphaFoldDB" id="A0A3N6WM01"/>
<feature type="region of interest" description="Disordered" evidence="1">
    <location>
        <begin position="208"/>
        <end position="233"/>
    </location>
</feature>
<proteinExistence type="predicted"/>
<evidence type="ECO:0000313" key="3">
    <source>
        <dbReference type="Proteomes" id="UP000275225"/>
    </source>
</evidence>
<accession>A0A3N6WM01</accession>
<dbReference type="InterPro" id="IPR021888">
    <property type="entry name" value="DUF3499"/>
</dbReference>
<keyword evidence="3" id="KW-1185">Reference proteome</keyword>
<feature type="region of interest" description="Disordered" evidence="1">
    <location>
        <begin position="1"/>
        <end position="91"/>
    </location>
</feature>